<evidence type="ECO:0000313" key="2">
    <source>
        <dbReference type="EMBL" id="CAJ0558173.1"/>
    </source>
</evidence>
<feature type="transmembrane region" description="Helical" evidence="1">
    <location>
        <begin position="239"/>
        <end position="262"/>
    </location>
</feature>
<dbReference type="Proteomes" id="UP001177023">
    <property type="component" value="Unassembled WGS sequence"/>
</dbReference>
<keyword evidence="1" id="KW-1133">Transmembrane helix</keyword>
<name>A0AA36FNT9_9BILA</name>
<dbReference type="Pfam" id="PF10321">
    <property type="entry name" value="7TM_GPCR_Srt"/>
    <property type="match status" value="2"/>
</dbReference>
<keyword evidence="1" id="KW-0472">Membrane</keyword>
<feature type="non-terminal residue" evidence="2">
    <location>
        <position position="353"/>
    </location>
</feature>
<dbReference type="PANTHER" id="PTHR23021:SF11">
    <property type="entry name" value="SERPENTINE RECEPTOR, CLASS T"/>
    <property type="match status" value="1"/>
</dbReference>
<feature type="transmembrane region" description="Helical" evidence="1">
    <location>
        <begin position="77"/>
        <end position="98"/>
    </location>
</feature>
<keyword evidence="1" id="KW-0812">Transmembrane</keyword>
<accession>A0AA36FNT9</accession>
<dbReference type="EMBL" id="CATQJA010000222">
    <property type="protein sequence ID" value="CAJ0558173.1"/>
    <property type="molecule type" value="Genomic_DNA"/>
</dbReference>
<dbReference type="AlphaFoldDB" id="A0AA36FNT9"/>
<feature type="transmembrane region" description="Helical" evidence="1">
    <location>
        <begin position="197"/>
        <end position="219"/>
    </location>
</feature>
<dbReference type="PANTHER" id="PTHR23021">
    <property type="entry name" value="SERPENTINE RECEPTOR, CLASS T"/>
    <property type="match status" value="1"/>
</dbReference>
<dbReference type="SUPFAM" id="SSF81321">
    <property type="entry name" value="Family A G protein-coupled receptor-like"/>
    <property type="match status" value="1"/>
</dbReference>
<organism evidence="2 3">
    <name type="scientific">Mesorhabditis spiculigera</name>
    <dbReference type="NCBI Taxonomy" id="96644"/>
    <lineage>
        <taxon>Eukaryota</taxon>
        <taxon>Metazoa</taxon>
        <taxon>Ecdysozoa</taxon>
        <taxon>Nematoda</taxon>
        <taxon>Chromadorea</taxon>
        <taxon>Rhabditida</taxon>
        <taxon>Rhabditina</taxon>
        <taxon>Rhabditomorpha</taxon>
        <taxon>Rhabditoidea</taxon>
        <taxon>Rhabditidae</taxon>
        <taxon>Mesorhabditinae</taxon>
        <taxon>Mesorhabditis</taxon>
    </lineage>
</organism>
<evidence type="ECO:0000256" key="1">
    <source>
        <dbReference type="SAM" id="Phobius"/>
    </source>
</evidence>
<dbReference type="InterPro" id="IPR019425">
    <property type="entry name" value="7TM_GPCR_serpentine_rcpt_Srt"/>
</dbReference>
<feature type="transmembrane region" description="Helical" evidence="1">
    <location>
        <begin position="268"/>
        <end position="290"/>
    </location>
</feature>
<protein>
    <submittedName>
        <fullName evidence="2">Uncharacterized protein</fullName>
    </submittedName>
</protein>
<proteinExistence type="predicted"/>
<sequence length="353" mass="40345">MFPPDVPANWDWKRNLSTWPYWSAQARNEQEILIAAQQNPFGQLFHYVHPKYFEYIRHECLELNGSYSLLRNYPLGGLYLTSGIIYETIYISVLIIMLKKEFFQHACYKIMFCMGLIDISSVVPNALLAGEDSQKFAYIFRTLFSGYRVYIWILCGPIAFILYVMLTNVPCVFNPVLAGYFFEINIFKPMMPNTVHLFNNLGVTTCSIILNLMMVTFLFKMTRKAAGDTAVTRMQRVVVIQCLLICSMMMTASAIYCLMQFIPVPPSFVIGSTIMWQFSNGAPGIIYLVVNKSMRRAYFSTFFGFKNEQKVNVSTTSNNSAKNLVAAITPMAQENQAQPEAVEEQIKPVIEDD</sequence>
<evidence type="ECO:0000313" key="3">
    <source>
        <dbReference type="Proteomes" id="UP001177023"/>
    </source>
</evidence>
<gene>
    <name evidence="2" type="ORF">MSPICULIGERA_LOCUS895</name>
</gene>
<comment type="caution">
    <text evidence="2">The sequence shown here is derived from an EMBL/GenBank/DDBJ whole genome shotgun (WGS) entry which is preliminary data.</text>
</comment>
<keyword evidence="3" id="KW-1185">Reference proteome</keyword>
<feature type="transmembrane region" description="Helical" evidence="1">
    <location>
        <begin position="149"/>
        <end position="166"/>
    </location>
</feature>
<reference evidence="2" key="1">
    <citation type="submission" date="2023-06" db="EMBL/GenBank/DDBJ databases">
        <authorList>
            <person name="Delattre M."/>
        </authorList>
    </citation>
    <scope>NUCLEOTIDE SEQUENCE</scope>
    <source>
        <strain evidence="2">AF72</strain>
    </source>
</reference>